<keyword evidence="2 5" id="KW-0812">Transmembrane</keyword>
<dbReference type="OrthoDB" id="32690at118969"/>
<evidence type="ECO:0000256" key="1">
    <source>
        <dbReference type="ARBA" id="ARBA00004141"/>
    </source>
</evidence>
<protein>
    <submittedName>
        <fullName evidence="6">Uncharacterized protein</fullName>
    </submittedName>
</protein>
<proteinExistence type="predicted"/>
<feature type="transmembrane region" description="Helical" evidence="5">
    <location>
        <begin position="135"/>
        <end position="160"/>
    </location>
</feature>
<dbReference type="PATRIC" id="fig|449.7.peg.3066"/>
<evidence type="ECO:0000256" key="2">
    <source>
        <dbReference type="ARBA" id="ARBA00022692"/>
    </source>
</evidence>
<keyword evidence="3 5" id="KW-1133">Transmembrane helix</keyword>
<reference evidence="7" key="1">
    <citation type="submission" date="2014-09" db="EMBL/GenBank/DDBJ databases">
        <authorList>
            <person name="Gomez-Valero L."/>
        </authorList>
    </citation>
    <scope>NUCLEOTIDE SEQUENCE [LARGE SCALE GENOMIC DNA]</scope>
    <source>
        <strain evidence="7">ATCC35250</strain>
    </source>
</reference>
<dbReference type="GO" id="GO:0016020">
    <property type="term" value="C:membrane"/>
    <property type="evidence" value="ECO:0007669"/>
    <property type="project" value="UniProtKB-SubCell"/>
</dbReference>
<dbReference type="HOGENOM" id="CLU_1625021_0_0_6"/>
<keyword evidence="7" id="KW-1185">Reference proteome</keyword>
<keyword evidence="4 5" id="KW-0472">Membrane</keyword>
<name>A0A0A8UMT2_LEGHA</name>
<feature type="transmembrane region" description="Helical" evidence="5">
    <location>
        <begin position="86"/>
        <end position="104"/>
    </location>
</feature>
<organism evidence="6 7">
    <name type="scientific">Legionella hackeliae</name>
    <dbReference type="NCBI Taxonomy" id="449"/>
    <lineage>
        <taxon>Bacteria</taxon>
        <taxon>Pseudomonadati</taxon>
        <taxon>Pseudomonadota</taxon>
        <taxon>Gammaproteobacteria</taxon>
        <taxon>Legionellales</taxon>
        <taxon>Legionellaceae</taxon>
        <taxon>Legionella</taxon>
    </lineage>
</organism>
<dbReference type="InterPro" id="IPR032808">
    <property type="entry name" value="DoxX"/>
</dbReference>
<dbReference type="STRING" id="449.LHA_0985"/>
<dbReference type="EMBL" id="LN681225">
    <property type="protein sequence ID" value="CEK10048.1"/>
    <property type="molecule type" value="Genomic_DNA"/>
</dbReference>
<evidence type="ECO:0000256" key="5">
    <source>
        <dbReference type="SAM" id="Phobius"/>
    </source>
</evidence>
<dbReference type="RefSeq" id="WP_045105484.1">
    <property type="nucleotide sequence ID" value="NZ_LN681225.1"/>
</dbReference>
<evidence type="ECO:0000256" key="4">
    <source>
        <dbReference type="ARBA" id="ARBA00023136"/>
    </source>
</evidence>
<sequence>MDSKILTALVFNFVNSISAHEQWLLTHNEIIQLKNLPSPRMFSHFTLFNSLILAGAFLAILAWGVINYNFPIKKGFKIKNLNWSLLILRISTGGMLILCGLGLIPKAGAQLAEPVLFAPDLLIKPTWQYLREIELFIGVFLLSGLFTRIAASLFMSLFLFSFL</sequence>
<gene>
    <name evidence="6" type="ORF">LHA_0985</name>
</gene>
<dbReference type="Pfam" id="PF07681">
    <property type="entry name" value="DoxX"/>
    <property type="match status" value="1"/>
</dbReference>
<evidence type="ECO:0000313" key="6">
    <source>
        <dbReference type="EMBL" id="CEK10048.1"/>
    </source>
</evidence>
<evidence type="ECO:0000313" key="7">
    <source>
        <dbReference type="Proteomes" id="UP000032803"/>
    </source>
</evidence>
<accession>A0A0A8UMT2</accession>
<feature type="transmembrane region" description="Helical" evidence="5">
    <location>
        <begin position="43"/>
        <end position="66"/>
    </location>
</feature>
<comment type="subcellular location">
    <subcellularLocation>
        <location evidence="1">Membrane</location>
        <topology evidence="1">Multi-pass membrane protein</topology>
    </subcellularLocation>
</comment>
<dbReference type="Proteomes" id="UP000032803">
    <property type="component" value="Chromosome I"/>
</dbReference>
<dbReference type="AlphaFoldDB" id="A0A0A8UMT2"/>
<evidence type="ECO:0000256" key="3">
    <source>
        <dbReference type="ARBA" id="ARBA00022989"/>
    </source>
</evidence>
<dbReference type="KEGG" id="lha:LHA_0985"/>